<reference evidence="2 3" key="2">
    <citation type="journal article" date="2023" name="Mol. Biol. Evol.">
        <title>Genomics of Secondarily Temperate Adaptation in the Only Non-Antarctic Icefish.</title>
        <authorList>
            <person name="Rivera-Colon A.G."/>
            <person name="Rayamajhi N."/>
            <person name="Minhas B.F."/>
            <person name="Madrigal G."/>
            <person name="Bilyk K.T."/>
            <person name="Yoon V."/>
            <person name="Hune M."/>
            <person name="Gregory S."/>
            <person name="Cheng C.H.C."/>
            <person name="Catchen J.M."/>
        </authorList>
    </citation>
    <scope>NUCLEOTIDE SEQUENCE [LARGE SCALE GENOMIC DNA]</scope>
    <source>
        <strain evidence="2">JMC-PN-2008</strain>
    </source>
</reference>
<evidence type="ECO:0000313" key="3">
    <source>
        <dbReference type="Proteomes" id="UP001346869"/>
    </source>
</evidence>
<accession>A0AAN7WWG9</accession>
<dbReference type="AlphaFoldDB" id="A0AAN7WWG9"/>
<sequence length="87" mass="9800">MSEGGRPRKNRGFEKEVRRDGKGWVKTGEGVRDLAQSLSRCDLERGQGSGTAQLRPPPRPLIPYRPFRPFTYSPPNEGAQARANNEY</sequence>
<evidence type="ECO:0000256" key="1">
    <source>
        <dbReference type="SAM" id="MobiDB-lite"/>
    </source>
</evidence>
<feature type="compositionally biased region" description="Basic and acidic residues" evidence="1">
    <location>
        <begin position="11"/>
        <end position="23"/>
    </location>
</feature>
<protein>
    <submittedName>
        <fullName evidence="2">Uncharacterized protein</fullName>
    </submittedName>
</protein>
<dbReference type="Proteomes" id="UP001346869">
    <property type="component" value="Unassembled WGS sequence"/>
</dbReference>
<comment type="caution">
    <text evidence="2">The sequence shown here is derived from an EMBL/GenBank/DDBJ whole genome shotgun (WGS) entry which is preliminary data.</text>
</comment>
<evidence type="ECO:0000313" key="2">
    <source>
        <dbReference type="EMBL" id="KAK5849900.1"/>
    </source>
</evidence>
<name>A0AAN7WWG9_ELEMC</name>
<feature type="region of interest" description="Disordered" evidence="1">
    <location>
        <begin position="1"/>
        <end position="25"/>
    </location>
</feature>
<proteinExistence type="predicted"/>
<gene>
    <name evidence="2" type="ORF">PBY51_014197</name>
</gene>
<keyword evidence="3" id="KW-1185">Reference proteome</keyword>
<organism evidence="2 3">
    <name type="scientific">Eleginops maclovinus</name>
    <name type="common">Patagonian blennie</name>
    <name type="synonym">Eleginus maclovinus</name>
    <dbReference type="NCBI Taxonomy" id="56733"/>
    <lineage>
        <taxon>Eukaryota</taxon>
        <taxon>Metazoa</taxon>
        <taxon>Chordata</taxon>
        <taxon>Craniata</taxon>
        <taxon>Vertebrata</taxon>
        <taxon>Euteleostomi</taxon>
        <taxon>Actinopterygii</taxon>
        <taxon>Neopterygii</taxon>
        <taxon>Teleostei</taxon>
        <taxon>Neoteleostei</taxon>
        <taxon>Acanthomorphata</taxon>
        <taxon>Eupercaria</taxon>
        <taxon>Perciformes</taxon>
        <taxon>Notothenioidei</taxon>
        <taxon>Eleginopidae</taxon>
        <taxon>Eleginops</taxon>
    </lineage>
</organism>
<dbReference type="EMBL" id="JAUZQC010000023">
    <property type="protein sequence ID" value="KAK5849900.1"/>
    <property type="molecule type" value="Genomic_DNA"/>
</dbReference>
<reference evidence="2 3" key="1">
    <citation type="journal article" date="2023" name="Genes (Basel)">
        <title>Chromosome-Level Genome Assembly and Circadian Gene Repertoire of the Patagonia Blennie Eleginops maclovinus-The Closest Ancestral Proxy of Antarctic Cryonotothenioids.</title>
        <authorList>
            <person name="Cheng C.C."/>
            <person name="Rivera-Colon A.G."/>
            <person name="Minhas B.F."/>
            <person name="Wilson L."/>
            <person name="Rayamajhi N."/>
            <person name="Vargas-Chacoff L."/>
            <person name="Catchen J.M."/>
        </authorList>
    </citation>
    <scope>NUCLEOTIDE SEQUENCE [LARGE SCALE GENOMIC DNA]</scope>
    <source>
        <strain evidence="2">JMC-PN-2008</strain>
    </source>
</reference>
<feature type="region of interest" description="Disordered" evidence="1">
    <location>
        <begin position="38"/>
        <end position="87"/>
    </location>
</feature>